<evidence type="ECO:0000256" key="4">
    <source>
        <dbReference type="PROSITE-ProRule" id="PRU00335"/>
    </source>
</evidence>
<dbReference type="PRINTS" id="PR00455">
    <property type="entry name" value="HTHTETR"/>
</dbReference>
<keyword evidence="7" id="KW-1185">Reference proteome</keyword>
<evidence type="ECO:0000256" key="2">
    <source>
        <dbReference type="ARBA" id="ARBA00023125"/>
    </source>
</evidence>
<organism evidence="6 7">
    <name type="scientific">Amnibacterium setariae</name>
    <dbReference type="NCBI Taxonomy" id="2306585"/>
    <lineage>
        <taxon>Bacteria</taxon>
        <taxon>Bacillati</taxon>
        <taxon>Actinomycetota</taxon>
        <taxon>Actinomycetes</taxon>
        <taxon>Micrococcales</taxon>
        <taxon>Microbacteriaceae</taxon>
        <taxon>Amnibacterium</taxon>
    </lineage>
</organism>
<comment type="caution">
    <text evidence="6">The sequence shown here is derived from an EMBL/GenBank/DDBJ whole genome shotgun (WGS) entry which is preliminary data.</text>
</comment>
<accession>A0A3A1U0K7</accession>
<dbReference type="InterPro" id="IPR009057">
    <property type="entry name" value="Homeodomain-like_sf"/>
</dbReference>
<dbReference type="EMBL" id="QXTG01000001">
    <property type="protein sequence ID" value="RIX30002.1"/>
    <property type="molecule type" value="Genomic_DNA"/>
</dbReference>
<dbReference type="AlphaFoldDB" id="A0A3A1U0K7"/>
<dbReference type="PANTHER" id="PTHR47506:SF1">
    <property type="entry name" value="HTH-TYPE TRANSCRIPTIONAL REGULATOR YJDC"/>
    <property type="match status" value="1"/>
</dbReference>
<feature type="DNA-binding region" description="H-T-H motif" evidence="4">
    <location>
        <begin position="33"/>
        <end position="52"/>
    </location>
</feature>
<gene>
    <name evidence="6" type="ORF">D1781_00555</name>
</gene>
<evidence type="ECO:0000259" key="5">
    <source>
        <dbReference type="PROSITE" id="PS50977"/>
    </source>
</evidence>
<reference evidence="7" key="1">
    <citation type="submission" date="2018-09" db="EMBL/GenBank/DDBJ databases">
        <authorList>
            <person name="Kim I."/>
        </authorList>
    </citation>
    <scope>NUCLEOTIDE SEQUENCE [LARGE SCALE GENOMIC DNA]</scope>
    <source>
        <strain evidence="7">DD4a</strain>
    </source>
</reference>
<proteinExistence type="predicted"/>
<keyword evidence="1" id="KW-0805">Transcription regulation</keyword>
<dbReference type="InterPro" id="IPR001647">
    <property type="entry name" value="HTH_TetR"/>
</dbReference>
<evidence type="ECO:0000313" key="7">
    <source>
        <dbReference type="Proteomes" id="UP000265742"/>
    </source>
</evidence>
<dbReference type="GO" id="GO:0003677">
    <property type="term" value="F:DNA binding"/>
    <property type="evidence" value="ECO:0007669"/>
    <property type="project" value="UniProtKB-UniRule"/>
</dbReference>
<feature type="domain" description="HTH tetR-type" evidence="5">
    <location>
        <begin position="10"/>
        <end position="70"/>
    </location>
</feature>
<protein>
    <submittedName>
        <fullName evidence="6">TetR/AcrR family transcriptional regulator</fullName>
    </submittedName>
</protein>
<evidence type="ECO:0000256" key="1">
    <source>
        <dbReference type="ARBA" id="ARBA00023015"/>
    </source>
</evidence>
<keyword evidence="2 4" id="KW-0238">DNA-binding</keyword>
<dbReference type="InterPro" id="IPR023772">
    <property type="entry name" value="DNA-bd_HTH_TetR-type_CS"/>
</dbReference>
<dbReference type="PROSITE" id="PS01081">
    <property type="entry name" value="HTH_TETR_1"/>
    <property type="match status" value="1"/>
</dbReference>
<sequence length="195" mass="21187">MIGARRRDGAETRQEALRVALDLFTEQGYEATSLRQIADALGINKASLYYHFPNKEAILRSVFERRGSEAAELLAWAERQPRSPELIREAVLRWVDSFSAEKLQGIRFLRGNPFIGRALADAEGDRIGDPLGRLSDLLVGLLPEPDGADAVLVRMALLSINAAVEAAVGADVPDTDVIAAARAAADALVREVLAR</sequence>
<dbReference type="OrthoDB" id="3766519at2"/>
<dbReference type="Gene3D" id="1.10.357.10">
    <property type="entry name" value="Tetracycline Repressor, domain 2"/>
    <property type="match status" value="1"/>
</dbReference>
<dbReference type="Pfam" id="PF00440">
    <property type="entry name" value="TetR_N"/>
    <property type="match status" value="1"/>
</dbReference>
<evidence type="ECO:0000313" key="6">
    <source>
        <dbReference type="EMBL" id="RIX30002.1"/>
    </source>
</evidence>
<dbReference type="Proteomes" id="UP000265742">
    <property type="component" value="Unassembled WGS sequence"/>
</dbReference>
<keyword evidence="3" id="KW-0804">Transcription</keyword>
<dbReference type="PROSITE" id="PS50977">
    <property type="entry name" value="HTH_TETR_2"/>
    <property type="match status" value="1"/>
</dbReference>
<dbReference type="PANTHER" id="PTHR47506">
    <property type="entry name" value="TRANSCRIPTIONAL REGULATORY PROTEIN"/>
    <property type="match status" value="1"/>
</dbReference>
<dbReference type="SUPFAM" id="SSF46689">
    <property type="entry name" value="Homeodomain-like"/>
    <property type="match status" value="1"/>
</dbReference>
<evidence type="ECO:0000256" key="3">
    <source>
        <dbReference type="ARBA" id="ARBA00023163"/>
    </source>
</evidence>
<name>A0A3A1U0K7_9MICO</name>